<evidence type="ECO:0008006" key="5">
    <source>
        <dbReference type="Google" id="ProtNLM"/>
    </source>
</evidence>
<feature type="signal peptide" evidence="2">
    <location>
        <begin position="1"/>
        <end position="23"/>
    </location>
</feature>
<feature type="chain" id="PRO_5022720217" description="Secreted protein" evidence="2">
    <location>
        <begin position="24"/>
        <end position="148"/>
    </location>
</feature>
<comment type="caution">
    <text evidence="3">The sequence shown here is derived from an EMBL/GenBank/DDBJ whole genome shotgun (WGS) entry which is preliminary data.</text>
</comment>
<evidence type="ECO:0000256" key="1">
    <source>
        <dbReference type="SAM" id="MobiDB-lite"/>
    </source>
</evidence>
<evidence type="ECO:0000313" key="3">
    <source>
        <dbReference type="EMBL" id="KAA1126620.1"/>
    </source>
</evidence>
<sequence>MRSSTSLCVLLALVIAGVSHVLGSLRASAKEVYPHLDVCKRHRRNLAFEASGQKRCNMVTTCSNGWPHLPPCQERVNHGSASCPLAERGCTTSELYQNPCKHGKHQIATCNNPEHGTQAPAGSVASSSRRPSSYPLPLPPNPYTDFRR</sequence>
<organism evidence="3 4">
    <name type="scientific">Puccinia graminis f. sp. tritici</name>
    <dbReference type="NCBI Taxonomy" id="56615"/>
    <lineage>
        <taxon>Eukaryota</taxon>
        <taxon>Fungi</taxon>
        <taxon>Dikarya</taxon>
        <taxon>Basidiomycota</taxon>
        <taxon>Pucciniomycotina</taxon>
        <taxon>Pucciniomycetes</taxon>
        <taxon>Pucciniales</taxon>
        <taxon>Pucciniaceae</taxon>
        <taxon>Puccinia</taxon>
    </lineage>
</organism>
<dbReference type="Proteomes" id="UP000325313">
    <property type="component" value="Unassembled WGS sequence"/>
</dbReference>
<gene>
    <name evidence="3" type="ORF">PGTUg99_030595</name>
</gene>
<name>A0A5B0RL93_PUCGR</name>
<accession>A0A5B0RL93</accession>
<keyword evidence="2" id="KW-0732">Signal</keyword>
<protein>
    <recommendedName>
        <fullName evidence="5">Secreted protein</fullName>
    </recommendedName>
</protein>
<reference evidence="3 4" key="1">
    <citation type="submission" date="2019-05" db="EMBL/GenBank/DDBJ databases">
        <title>Emergence of the Ug99 lineage of the wheat stem rust pathogen through somatic hybridization.</title>
        <authorList>
            <person name="Li F."/>
            <person name="Upadhyaya N.M."/>
            <person name="Sperschneider J."/>
            <person name="Matny O."/>
            <person name="Nguyen-Phuc H."/>
            <person name="Mago R."/>
            <person name="Raley C."/>
            <person name="Miller M.E."/>
            <person name="Silverstein K.A.T."/>
            <person name="Henningsen E."/>
            <person name="Hirsch C.D."/>
            <person name="Visser B."/>
            <person name="Pretorius Z.A."/>
            <person name="Steffenson B.J."/>
            <person name="Schwessinger B."/>
            <person name="Dodds P.N."/>
            <person name="Figueroa M."/>
        </authorList>
    </citation>
    <scope>NUCLEOTIDE SEQUENCE [LARGE SCALE GENOMIC DNA]</scope>
    <source>
        <strain evidence="3 4">Ug99</strain>
    </source>
</reference>
<evidence type="ECO:0000313" key="4">
    <source>
        <dbReference type="Proteomes" id="UP000325313"/>
    </source>
</evidence>
<dbReference type="EMBL" id="VDEP01000171">
    <property type="protein sequence ID" value="KAA1126620.1"/>
    <property type="molecule type" value="Genomic_DNA"/>
</dbReference>
<proteinExistence type="predicted"/>
<dbReference type="AlphaFoldDB" id="A0A5B0RL93"/>
<evidence type="ECO:0000256" key="2">
    <source>
        <dbReference type="SAM" id="SignalP"/>
    </source>
</evidence>
<feature type="region of interest" description="Disordered" evidence="1">
    <location>
        <begin position="111"/>
        <end position="148"/>
    </location>
</feature>